<name>A0ABV8SSJ1_9GAMM</name>
<reference evidence="3" key="1">
    <citation type="journal article" date="2019" name="Int. J. Syst. Evol. Microbiol.">
        <title>The Global Catalogue of Microorganisms (GCM) 10K type strain sequencing project: providing services to taxonomists for standard genome sequencing and annotation.</title>
        <authorList>
            <consortium name="The Broad Institute Genomics Platform"/>
            <consortium name="The Broad Institute Genome Sequencing Center for Infectious Disease"/>
            <person name="Wu L."/>
            <person name="Ma J."/>
        </authorList>
    </citation>
    <scope>NUCLEOTIDE SEQUENCE [LARGE SCALE GENOMIC DNA]</scope>
    <source>
        <strain evidence="3">CGMCC 1.10759</strain>
    </source>
</reference>
<dbReference type="GO" id="GO:0016491">
    <property type="term" value="F:oxidoreductase activity"/>
    <property type="evidence" value="ECO:0007669"/>
    <property type="project" value="UniProtKB-KW"/>
</dbReference>
<dbReference type="Pfam" id="PF13618">
    <property type="entry name" value="Gluconate_2-dh3"/>
    <property type="match status" value="1"/>
</dbReference>
<dbReference type="Proteomes" id="UP001595904">
    <property type="component" value="Unassembled WGS sequence"/>
</dbReference>
<dbReference type="RefSeq" id="WP_380596511.1">
    <property type="nucleotide sequence ID" value="NZ_JBHSDU010000003.1"/>
</dbReference>
<dbReference type="InterPro" id="IPR027056">
    <property type="entry name" value="Gluconate_2DH_su3"/>
</dbReference>
<protein>
    <submittedName>
        <fullName evidence="2">Gluconate 2-dehydrogenase subunit 3 family protein</fullName>
        <ecNumber evidence="2">1.-.-.-</ecNumber>
    </submittedName>
</protein>
<sequence length="213" mass="23346">MDRINDSMRVDRRTALKWVLAASAALQLPAGVSLAQDTAKTVSGYGKDPNLLKIHQIGELWPLTLNEHQRATATVLSDLIIPADEGSPAASKVGVVDFIDEWISAPYPNNQNDKPVIVQGLAWLDQESQRRFKNHFSALMEKERVAICDDLSAAKPAAQFEQAAKFFARYRSLTAGGYYTTPVGMKDLRYVGNVAMTTFDGPPAEVLKKLGLA</sequence>
<keyword evidence="2" id="KW-0560">Oxidoreductase</keyword>
<proteinExistence type="predicted"/>
<feature type="signal peptide" evidence="1">
    <location>
        <begin position="1"/>
        <end position="35"/>
    </location>
</feature>
<dbReference type="EMBL" id="JBHSDU010000003">
    <property type="protein sequence ID" value="MFC4309459.1"/>
    <property type="molecule type" value="Genomic_DNA"/>
</dbReference>
<evidence type="ECO:0000313" key="2">
    <source>
        <dbReference type="EMBL" id="MFC4309459.1"/>
    </source>
</evidence>
<evidence type="ECO:0000256" key="1">
    <source>
        <dbReference type="SAM" id="SignalP"/>
    </source>
</evidence>
<keyword evidence="1" id="KW-0732">Signal</keyword>
<keyword evidence="3" id="KW-1185">Reference proteome</keyword>
<comment type="caution">
    <text evidence="2">The sequence shown here is derived from an EMBL/GenBank/DDBJ whole genome shotgun (WGS) entry which is preliminary data.</text>
</comment>
<gene>
    <name evidence="2" type="ORF">ACFPN2_10240</name>
</gene>
<organism evidence="2 3">
    <name type="scientific">Steroidobacter flavus</name>
    <dbReference type="NCBI Taxonomy" id="1842136"/>
    <lineage>
        <taxon>Bacteria</taxon>
        <taxon>Pseudomonadati</taxon>
        <taxon>Pseudomonadota</taxon>
        <taxon>Gammaproteobacteria</taxon>
        <taxon>Steroidobacterales</taxon>
        <taxon>Steroidobacteraceae</taxon>
        <taxon>Steroidobacter</taxon>
    </lineage>
</organism>
<feature type="chain" id="PRO_5047303435" evidence="1">
    <location>
        <begin position="36"/>
        <end position="213"/>
    </location>
</feature>
<accession>A0ABV8SSJ1</accession>
<dbReference type="EC" id="1.-.-.-" evidence="2"/>
<evidence type="ECO:0000313" key="3">
    <source>
        <dbReference type="Proteomes" id="UP001595904"/>
    </source>
</evidence>